<dbReference type="Pfam" id="PF11905">
    <property type="entry name" value="DUF3425"/>
    <property type="match status" value="1"/>
</dbReference>
<dbReference type="EMBL" id="KV875098">
    <property type="protein sequence ID" value="OIW29060.1"/>
    <property type="molecule type" value="Genomic_DNA"/>
</dbReference>
<dbReference type="PANTHER" id="PTHR38116:SF1">
    <property type="entry name" value="BZIP DOMAIN-CONTAINING PROTEIN"/>
    <property type="match status" value="1"/>
</dbReference>
<evidence type="ECO:0000256" key="1">
    <source>
        <dbReference type="SAM" id="MobiDB-lite"/>
    </source>
</evidence>
<evidence type="ECO:0008006" key="4">
    <source>
        <dbReference type="Google" id="ProtNLM"/>
    </source>
</evidence>
<feature type="region of interest" description="Disordered" evidence="1">
    <location>
        <begin position="1"/>
        <end position="63"/>
    </location>
</feature>
<dbReference type="OrthoDB" id="2245989at2759"/>
<protein>
    <recommendedName>
        <fullName evidence="4">BZIP domain-containing protein</fullName>
    </recommendedName>
</protein>
<organism evidence="2 3">
    <name type="scientific">Coniochaeta ligniaria NRRL 30616</name>
    <dbReference type="NCBI Taxonomy" id="1408157"/>
    <lineage>
        <taxon>Eukaryota</taxon>
        <taxon>Fungi</taxon>
        <taxon>Dikarya</taxon>
        <taxon>Ascomycota</taxon>
        <taxon>Pezizomycotina</taxon>
        <taxon>Sordariomycetes</taxon>
        <taxon>Sordariomycetidae</taxon>
        <taxon>Coniochaetales</taxon>
        <taxon>Coniochaetaceae</taxon>
        <taxon>Coniochaeta</taxon>
    </lineage>
</organism>
<reference evidence="2 3" key="1">
    <citation type="submission" date="2016-10" db="EMBL/GenBank/DDBJ databases">
        <title>Draft genome sequence of Coniochaeta ligniaria NRRL30616, a lignocellulolytic fungus for bioabatement of inhibitors in plant biomass hydrolysates.</title>
        <authorList>
            <consortium name="DOE Joint Genome Institute"/>
            <person name="Jimenez D.J."/>
            <person name="Hector R.E."/>
            <person name="Riley R."/>
            <person name="Sun H."/>
            <person name="Grigoriev I.V."/>
            <person name="Van Elsas J.D."/>
            <person name="Nichols N.N."/>
        </authorList>
    </citation>
    <scope>NUCLEOTIDE SEQUENCE [LARGE SCALE GENOMIC DNA]</scope>
    <source>
        <strain evidence="2 3">NRRL 30616</strain>
    </source>
</reference>
<dbReference type="InParanoid" id="A0A1J7JIF8"/>
<accession>A0A1J7JIF8</accession>
<evidence type="ECO:0000313" key="2">
    <source>
        <dbReference type="EMBL" id="OIW29060.1"/>
    </source>
</evidence>
<dbReference type="AlphaFoldDB" id="A0A1J7JIF8"/>
<dbReference type="InterPro" id="IPR021833">
    <property type="entry name" value="DUF3425"/>
</dbReference>
<dbReference type="PANTHER" id="PTHR38116">
    <property type="entry name" value="CHROMOSOME 7, WHOLE GENOME SHOTGUN SEQUENCE"/>
    <property type="match status" value="1"/>
</dbReference>
<proteinExistence type="predicted"/>
<sequence>MDDSSSQQRLRIAVQPMPHQSQVREAGEDWAGVTSTDQRRKLQNRLNQRARRRRKRLGTDAHPSTSCEAVRRLIASAGLKSPEELIQMDHDQAARKWSLARQLADQAYAEYLAKTPRPEHLLRVVQINVFHALARNAVALGLSTSWLLYDSISPFGQIGPPIPVPAPPSYPDSLTPTPLQASEPHHPWVDLLPWPVLRDRILHLSAGDLLDEDDLCHDIVELDTTLAPSEKAALIVWGAPWDPSGWEATPAFLQKWGWLLENCDEILQATNYWREKRGEEKLSFRPFRTRNSGV</sequence>
<gene>
    <name evidence="2" type="ORF">CONLIGDRAFT_633258</name>
</gene>
<name>A0A1J7JIF8_9PEZI</name>
<keyword evidence="3" id="KW-1185">Reference proteome</keyword>
<dbReference type="Proteomes" id="UP000182658">
    <property type="component" value="Unassembled WGS sequence"/>
</dbReference>
<evidence type="ECO:0000313" key="3">
    <source>
        <dbReference type="Proteomes" id="UP000182658"/>
    </source>
</evidence>
<dbReference type="STRING" id="1408157.A0A1J7JIF8"/>